<evidence type="ECO:0000313" key="3">
    <source>
        <dbReference type="Proteomes" id="UP000008068"/>
    </source>
</evidence>
<dbReference type="InParanoid" id="G0NQK9"/>
<name>G0NQK9_CAEBE</name>
<gene>
    <name evidence="2" type="ORF">CAEBREN_23231</name>
</gene>
<organism evidence="3">
    <name type="scientific">Caenorhabditis brenneri</name>
    <name type="common">Nematode worm</name>
    <dbReference type="NCBI Taxonomy" id="135651"/>
    <lineage>
        <taxon>Eukaryota</taxon>
        <taxon>Metazoa</taxon>
        <taxon>Ecdysozoa</taxon>
        <taxon>Nematoda</taxon>
        <taxon>Chromadorea</taxon>
        <taxon>Rhabditida</taxon>
        <taxon>Rhabditina</taxon>
        <taxon>Rhabditomorpha</taxon>
        <taxon>Rhabditoidea</taxon>
        <taxon>Rhabditidae</taxon>
        <taxon>Peloderinae</taxon>
        <taxon>Caenorhabditis</taxon>
    </lineage>
</organism>
<accession>G0NQK9</accession>
<keyword evidence="3" id="KW-1185">Reference proteome</keyword>
<dbReference type="EMBL" id="GL379926">
    <property type="protein sequence ID" value="EGT35781.1"/>
    <property type="molecule type" value="Genomic_DNA"/>
</dbReference>
<feature type="signal peptide" evidence="1">
    <location>
        <begin position="1"/>
        <end position="21"/>
    </location>
</feature>
<evidence type="ECO:0000313" key="2">
    <source>
        <dbReference type="EMBL" id="EGT35781.1"/>
    </source>
</evidence>
<dbReference type="OrthoDB" id="9048100at2759"/>
<dbReference type="HOGENOM" id="CLU_160893_1_0_1"/>
<feature type="chain" id="PRO_5003405259" evidence="1">
    <location>
        <begin position="22"/>
        <end position="95"/>
    </location>
</feature>
<keyword evidence="1" id="KW-0732">Signal</keyword>
<proteinExistence type="predicted"/>
<dbReference type="FunCoup" id="G0NQK9">
    <property type="interactions" value="226"/>
</dbReference>
<evidence type="ECO:0000256" key="1">
    <source>
        <dbReference type="SAM" id="SignalP"/>
    </source>
</evidence>
<dbReference type="Proteomes" id="UP000008068">
    <property type="component" value="Unassembled WGS sequence"/>
</dbReference>
<protein>
    <submittedName>
        <fullName evidence="2">Uncharacterized protein</fullName>
    </submittedName>
</protein>
<reference evidence="3" key="1">
    <citation type="submission" date="2011-07" db="EMBL/GenBank/DDBJ databases">
        <authorList>
            <consortium name="Caenorhabditis brenneri Sequencing and Analysis Consortium"/>
            <person name="Wilson R.K."/>
        </authorList>
    </citation>
    <scope>NUCLEOTIDE SEQUENCE [LARGE SCALE GENOMIC DNA]</scope>
    <source>
        <strain evidence="3">PB2801</strain>
    </source>
</reference>
<sequence>MVHRALLTILAVLALGFTVEASISAVNLQVGDSYLIRNAENGAEALVRSIYGDKQTMAISGPNKGKWISEPIIRIGDIGYAPPVLIIAVKDGYDY</sequence>
<dbReference type="AlphaFoldDB" id="G0NQK9"/>
<dbReference type="eggNOG" id="ENOG502TI5P">
    <property type="taxonomic scope" value="Eukaryota"/>
</dbReference>